<dbReference type="RefSeq" id="WP_278315667.1">
    <property type="nucleotide sequence ID" value="NZ_JBBNGJ010000003.1"/>
</dbReference>
<keyword evidence="3" id="KW-1185">Reference proteome</keyword>
<accession>A0ABV1I811</accession>
<comment type="similarity">
    <text evidence="1">Belongs to the LOR family.</text>
</comment>
<dbReference type="InterPro" id="IPR007612">
    <property type="entry name" value="LOR"/>
</dbReference>
<dbReference type="Proteomes" id="UP001494672">
    <property type="component" value="Unassembled WGS sequence"/>
</dbReference>
<organism evidence="2 3">
    <name type="scientific">Coprococcus aceti</name>
    <dbReference type="NCBI Taxonomy" id="2981786"/>
    <lineage>
        <taxon>Bacteria</taxon>
        <taxon>Bacillati</taxon>
        <taxon>Bacillota</taxon>
        <taxon>Clostridia</taxon>
        <taxon>Lachnospirales</taxon>
        <taxon>Lachnospiraceae</taxon>
        <taxon>Coprococcus</taxon>
    </lineage>
</organism>
<sequence length="163" mass="18602">MRSGFMRLMIKQRVFAWTDTYDIYDEWGNKKYFVKSEAFRLTHQVHVYDIAGNEIGLISQRLFTFLPTFDISVGGRPCGSIRKEFTFFKPSYSIEYGGWQCDGDFLSWNYSVTAGSRLVANIAKQLLSWGDTYTLDISDPGDEIMALMLVIAIDAANCSQNNN</sequence>
<protein>
    <submittedName>
        <fullName evidence="2">LURP-one-related family protein</fullName>
    </submittedName>
</protein>
<dbReference type="EMBL" id="JBBNGJ010000003">
    <property type="protein sequence ID" value="MEQ2592360.1"/>
    <property type="molecule type" value="Genomic_DNA"/>
</dbReference>
<evidence type="ECO:0000313" key="2">
    <source>
        <dbReference type="EMBL" id="MEQ2592360.1"/>
    </source>
</evidence>
<reference evidence="2 3" key="1">
    <citation type="submission" date="2024-04" db="EMBL/GenBank/DDBJ databases">
        <title>Human intestinal bacterial collection.</title>
        <authorList>
            <person name="Pauvert C."/>
            <person name="Hitch T.C.A."/>
            <person name="Clavel T."/>
        </authorList>
    </citation>
    <scope>NUCLEOTIDE SEQUENCE [LARGE SCALE GENOMIC DNA]</scope>
    <source>
        <strain evidence="2 3">CLA-AA-H181</strain>
    </source>
</reference>
<proteinExistence type="inferred from homology"/>
<dbReference type="InterPro" id="IPR025659">
    <property type="entry name" value="Tubby-like_C"/>
</dbReference>
<name>A0ABV1I811_9FIRM</name>
<dbReference type="InterPro" id="IPR038595">
    <property type="entry name" value="LOR_sf"/>
</dbReference>
<dbReference type="SUPFAM" id="SSF54518">
    <property type="entry name" value="Tubby C-terminal domain-like"/>
    <property type="match status" value="1"/>
</dbReference>
<evidence type="ECO:0000313" key="3">
    <source>
        <dbReference type="Proteomes" id="UP001494672"/>
    </source>
</evidence>
<gene>
    <name evidence="2" type="ORF">AAAU18_05460</name>
</gene>
<evidence type="ECO:0000256" key="1">
    <source>
        <dbReference type="ARBA" id="ARBA00005437"/>
    </source>
</evidence>
<dbReference type="Pfam" id="PF04525">
    <property type="entry name" value="LOR"/>
    <property type="match status" value="1"/>
</dbReference>
<dbReference type="Gene3D" id="2.40.160.200">
    <property type="entry name" value="LURP1-related"/>
    <property type="match status" value="1"/>
</dbReference>
<comment type="caution">
    <text evidence="2">The sequence shown here is derived from an EMBL/GenBank/DDBJ whole genome shotgun (WGS) entry which is preliminary data.</text>
</comment>